<dbReference type="Proteomes" id="UP000035648">
    <property type="component" value="Chromosome"/>
</dbReference>
<organism evidence="1 2">
    <name type="scientific">Berkelbacteria bacterium GW2011_GWE1_39_12</name>
    <dbReference type="NCBI Taxonomy" id="1618337"/>
    <lineage>
        <taxon>Bacteria</taxon>
        <taxon>Candidatus Berkelbacteria</taxon>
    </lineage>
</organism>
<name>A0A0G4B3J1_9BACT</name>
<dbReference type="KEGG" id="bbgw:UT28_C0001G0331"/>
<dbReference type="AlphaFoldDB" id="A0A0G4B3J1"/>
<dbReference type="STRING" id="1618337.UT28_C0001G0331"/>
<protein>
    <submittedName>
        <fullName evidence="1">Uncharacterized protein</fullName>
    </submittedName>
</protein>
<evidence type="ECO:0000313" key="2">
    <source>
        <dbReference type="Proteomes" id="UP000035648"/>
    </source>
</evidence>
<gene>
    <name evidence="1" type="ORF">UT28_C0001G0331</name>
</gene>
<reference evidence="1 2" key="1">
    <citation type="journal article" date="2015" name="Nature">
        <title>rRNA introns, odd ribosomes, and small enigmatic genomes across a large radiation of phyla.</title>
        <authorList>
            <person name="Brown C.T."/>
            <person name="Hug L.A."/>
            <person name="Thomas B.C."/>
            <person name="Sharon I."/>
            <person name="Castelle C.J."/>
            <person name="Singh A."/>
            <person name="Wilkins M.J."/>
            <person name="Williams K.H."/>
            <person name="Banfield J.F."/>
        </authorList>
    </citation>
    <scope>NUCLEOTIDE SEQUENCE [LARGE SCALE GENOMIC DNA]</scope>
</reference>
<sequence length="204" mass="23708">MEIGEMMNTLKKDSRLRRTAVLLSAGIIFTSPAAFAVFTSECHFRKHEQEEIWRELISLGVLEKVGEHLFYMNPQVRPVLMEEIEPRSWNRVHAIFAAEAESRINFDPQTAAEKYWRRQSLFSRAYHRMLAGSFEKGIKEMDYFAGSENPRIRRALVADLKKVLSDFQRLGGDYAQRVNSVIQMAEAGPQEPPVKQKQFLNRRF</sequence>
<dbReference type="EMBL" id="CP011213">
    <property type="protein sequence ID" value="AKM82140.1"/>
    <property type="molecule type" value="Genomic_DNA"/>
</dbReference>
<accession>A0A0G4B3J1</accession>
<evidence type="ECO:0000313" key="1">
    <source>
        <dbReference type="EMBL" id="AKM82140.1"/>
    </source>
</evidence>
<proteinExistence type="predicted"/>